<dbReference type="InterPro" id="IPR000337">
    <property type="entry name" value="GPCR_3"/>
</dbReference>
<keyword evidence="9" id="KW-0675">Receptor</keyword>
<protein>
    <recommendedName>
        <fullName evidence="16">Receptor ligand binding region domain-containing protein</fullName>
    </recommendedName>
</protein>
<comment type="similarity">
    <text evidence="2">Belongs to the G-protein coupled receptor 3 family.</text>
</comment>
<dbReference type="InterPro" id="IPR001828">
    <property type="entry name" value="ANF_lig-bd_rcpt"/>
</dbReference>
<evidence type="ECO:0000256" key="3">
    <source>
        <dbReference type="ARBA" id="ARBA00022475"/>
    </source>
</evidence>
<dbReference type="Proteomes" id="UP000472272">
    <property type="component" value="Chromosome 13"/>
</dbReference>
<keyword evidence="7" id="KW-0297">G-protein coupled receptor</keyword>
<dbReference type="PANTHER" id="PTHR24061">
    <property type="entry name" value="CALCIUM-SENSING RECEPTOR-RELATED"/>
    <property type="match status" value="1"/>
</dbReference>
<sequence>IFPIYSVTTKFYQNILALVFAIKEINDNPKILPNVTLGFHIYDSYSDARMTYRSTLDLLFKRQRFVPNYKCDTQKNLMALTYGSFASEEIQSRQTTSFYSMVPKEIHQYVGIIHLLQYFRWIWVGLFVSNNNSGEHFLRTLELLFSDNGICSAFTKRISLQAHMDNMEGMYDIMGSIYQGLTDEKTTAVIFYGDYGAISWLRTVLLFQYNGGNQNTSFGKVWIMTAQIDFLSTGLQRNWDFQGFQGALSFTIHSKELLQFNHFLQNIQTHWTKANGFRKDFWEQAFDCFFPDPGMPVMDDGRCTGEERLESLPAGLFEMHMTGQSYSIYNAACAVAHALHAISSSRPPHRAETVGYSVGFPSLQPWQVIIRLSCGCHIGKHFHPQLSHIFVQVLPFSLCNEACHSGHQKKRKEGEKFCCYDCAPCPAGKISNQTDMDACFNCPEDQYPNKKRNGCIPKVINFLSYEEPLGITLASLSVLSCCVGGFSSGFQPASCDPFCITFFRSFSALVFHPS</sequence>
<organism evidence="14 15">
    <name type="scientific">Podarcis muralis</name>
    <name type="common">Wall lizard</name>
    <name type="synonym">Lacerta muralis</name>
    <dbReference type="NCBI Taxonomy" id="64176"/>
    <lineage>
        <taxon>Eukaryota</taxon>
        <taxon>Metazoa</taxon>
        <taxon>Chordata</taxon>
        <taxon>Craniata</taxon>
        <taxon>Vertebrata</taxon>
        <taxon>Euteleostomi</taxon>
        <taxon>Lepidosauria</taxon>
        <taxon>Squamata</taxon>
        <taxon>Bifurcata</taxon>
        <taxon>Unidentata</taxon>
        <taxon>Episquamata</taxon>
        <taxon>Laterata</taxon>
        <taxon>Lacertibaenia</taxon>
        <taxon>Lacertidae</taxon>
        <taxon>Podarcis</taxon>
    </lineage>
</organism>
<evidence type="ECO:0000259" key="12">
    <source>
        <dbReference type="Pfam" id="PF01094"/>
    </source>
</evidence>
<evidence type="ECO:0000313" key="14">
    <source>
        <dbReference type="Ensembl" id="ENSPMRP00000021609.1"/>
    </source>
</evidence>
<keyword evidence="3" id="KW-1003">Cell membrane</keyword>
<dbReference type="PRINTS" id="PR00248">
    <property type="entry name" value="GPCRMGR"/>
</dbReference>
<keyword evidence="15" id="KW-1185">Reference proteome</keyword>
<keyword evidence="11" id="KW-0807">Transducer</keyword>
<feature type="domain" description="Receptor ligand binding region" evidence="12">
    <location>
        <begin position="76"/>
        <end position="355"/>
    </location>
</feature>
<dbReference type="Ensembl" id="ENSPMRT00000022930.1">
    <property type="protein sequence ID" value="ENSPMRP00000021609.1"/>
    <property type="gene ID" value="ENSPMRG00000014018.1"/>
</dbReference>
<keyword evidence="5" id="KW-0732">Signal</keyword>
<reference evidence="14" key="3">
    <citation type="submission" date="2025-09" db="UniProtKB">
        <authorList>
            <consortium name="Ensembl"/>
        </authorList>
    </citation>
    <scope>IDENTIFICATION</scope>
</reference>
<evidence type="ECO:0000256" key="5">
    <source>
        <dbReference type="ARBA" id="ARBA00022729"/>
    </source>
</evidence>
<evidence type="ECO:0000256" key="4">
    <source>
        <dbReference type="ARBA" id="ARBA00022692"/>
    </source>
</evidence>
<evidence type="ECO:0000256" key="11">
    <source>
        <dbReference type="ARBA" id="ARBA00023224"/>
    </source>
</evidence>
<keyword evidence="10" id="KW-0325">Glycoprotein</keyword>
<dbReference type="FunFam" id="2.10.50.30:FF:000002">
    <property type="entry name" value="Vomeronasal 2 receptor, h1"/>
    <property type="match status" value="1"/>
</dbReference>
<evidence type="ECO:0000256" key="1">
    <source>
        <dbReference type="ARBA" id="ARBA00004651"/>
    </source>
</evidence>
<evidence type="ECO:0000256" key="7">
    <source>
        <dbReference type="ARBA" id="ARBA00023040"/>
    </source>
</evidence>
<accession>A0A670JDB3</accession>
<feature type="domain" description="GPCR family 3 nine cysteines" evidence="13">
    <location>
        <begin position="395"/>
        <end position="448"/>
    </location>
</feature>
<dbReference type="GO" id="GO:0004930">
    <property type="term" value="F:G protein-coupled receptor activity"/>
    <property type="evidence" value="ECO:0007669"/>
    <property type="project" value="UniProtKB-KW"/>
</dbReference>
<dbReference type="GeneTree" id="ENSGT00950000182788"/>
<reference evidence="14 15" key="1">
    <citation type="journal article" date="2019" name="Proc. Natl. Acad. Sci. U.S.A.">
        <title>Regulatory changes in pterin and carotenoid genes underlie balanced color polymorphisms in the wall lizard.</title>
        <authorList>
            <person name="Andrade P."/>
            <person name="Pinho C."/>
            <person name="Perez I de Lanuza G."/>
            <person name="Afonso S."/>
            <person name="Brejcha J."/>
            <person name="Rubin C.J."/>
            <person name="Wallerman O."/>
            <person name="Pereira P."/>
            <person name="Sabatino S.J."/>
            <person name="Bellati A."/>
            <person name="Pellitteri-Rosa D."/>
            <person name="Bosakova Z."/>
            <person name="Bunikis I."/>
            <person name="Carretero M.A."/>
            <person name="Feiner N."/>
            <person name="Marsik P."/>
            <person name="Pauperio F."/>
            <person name="Salvi D."/>
            <person name="Soler L."/>
            <person name="While G.M."/>
            <person name="Uller T."/>
            <person name="Font E."/>
            <person name="Andersson L."/>
            <person name="Carneiro M."/>
        </authorList>
    </citation>
    <scope>NUCLEOTIDE SEQUENCE</scope>
</reference>
<dbReference type="FunFam" id="3.40.50.2300:FF:000024">
    <property type="entry name" value="Vomeronasal 2, receptor 73"/>
    <property type="match status" value="1"/>
</dbReference>
<dbReference type="InterPro" id="IPR028082">
    <property type="entry name" value="Peripla_BP_I"/>
</dbReference>
<evidence type="ECO:0000256" key="8">
    <source>
        <dbReference type="ARBA" id="ARBA00023136"/>
    </source>
</evidence>
<keyword evidence="4" id="KW-0812">Transmembrane</keyword>
<evidence type="ECO:0000313" key="15">
    <source>
        <dbReference type="Proteomes" id="UP000472272"/>
    </source>
</evidence>
<comment type="subcellular location">
    <subcellularLocation>
        <location evidence="1">Cell membrane</location>
        <topology evidence="1">Multi-pass membrane protein</topology>
    </subcellularLocation>
</comment>
<dbReference type="InterPro" id="IPR000068">
    <property type="entry name" value="GPCR_3_Ca_sens_rcpt-rel"/>
</dbReference>
<evidence type="ECO:0000256" key="9">
    <source>
        <dbReference type="ARBA" id="ARBA00023170"/>
    </source>
</evidence>
<evidence type="ECO:0000259" key="13">
    <source>
        <dbReference type="Pfam" id="PF07562"/>
    </source>
</evidence>
<evidence type="ECO:0000256" key="10">
    <source>
        <dbReference type="ARBA" id="ARBA00023180"/>
    </source>
</evidence>
<keyword evidence="8" id="KW-0472">Membrane</keyword>
<evidence type="ECO:0000256" key="6">
    <source>
        <dbReference type="ARBA" id="ARBA00022989"/>
    </source>
</evidence>
<evidence type="ECO:0008006" key="16">
    <source>
        <dbReference type="Google" id="ProtNLM"/>
    </source>
</evidence>
<dbReference type="Pfam" id="PF01094">
    <property type="entry name" value="ANF_receptor"/>
    <property type="match status" value="1"/>
</dbReference>
<name>A0A670JDB3_PODMU</name>
<dbReference type="AlphaFoldDB" id="A0A670JDB3"/>
<dbReference type="GO" id="GO:0005886">
    <property type="term" value="C:plasma membrane"/>
    <property type="evidence" value="ECO:0007669"/>
    <property type="project" value="UniProtKB-SubCell"/>
</dbReference>
<dbReference type="InterPro" id="IPR011500">
    <property type="entry name" value="GPCR_3_9-Cys_dom"/>
</dbReference>
<dbReference type="Gene3D" id="3.40.50.2300">
    <property type="match status" value="3"/>
</dbReference>
<dbReference type="InterPro" id="IPR038550">
    <property type="entry name" value="GPCR_3_9-Cys_sf"/>
</dbReference>
<reference evidence="14" key="2">
    <citation type="submission" date="2025-08" db="UniProtKB">
        <authorList>
            <consortium name="Ensembl"/>
        </authorList>
    </citation>
    <scope>IDENTIFICATION</scope>
</reference>
<keyword evidence="6" id="KW-1133">Transmembrane helix</keyword>
<dbReference type="PANTHER" id="PTHR24061:SF599">
    <property type="entry name" value="G-PROTEIN COUPLED RECEPTORS FAMILY 3 PROFILE DOMAIN-CONTAINING PROTEIN"/>
    <property type="match status" value="1"/>
</dbReference>
<dbReference type="SUPFAM" id="SSF53822">
    <property type="entry name" value="Periplasmic binding protein-like I"/>
    <property type="match status" value="1"/>
</dbReference>
<proteinExistence type="inferred from homology"/>
<dbReference type="Gene3D" id="2.10.50.30">
    <property type="entry name" value="GPCR, family 3, nine cysteines domain"/>
    <property type="match status" value="1"/>
</dbReference>
<evidence type="ECO:0000256" key="2">
    <source>
        <dbReference type="ARBA" id="ARBA00007242"/>
    </source>
</evidence>
<dbReference type="Pfam" id="PF07562">
    <property type="entry name" value="NCD3G"/>
    <property type="match status" value="1"/>
</dbReference>